<dbReference type="PROSITE" id="PS51186">
    <property type="entry name" value="GNAT"/>
    <property type="match status" value="1"/>
</dbReference>
<dbReference type="RefSeq" id="WP_176936878.1">
    <property type="nucleotide sequence ID" value="NZ_FMZW01000010.1"/>
</dbReference>
<dbReference type="AlphaFoldDB" id="A0A1G6TVA8"/>
<accession>A0A1G6TVA8</accession>
<protein>
    <recommendedName>
        <fullName evidence="1">N-acetyltransferase domain-containing protein</fullName>
    </recommendedName>
</protein>
<dbReference type="InterPro" id="IPR016181">
    <property type="entry name" value="Acyl_CoA_acyltransferase"/>
</dbReference>
<proteinExistence type="predicted"/>
<organism evidence="2 3">
    <name type="scientific">Bradyrhizobium brasilense</name>
    <dbReference type="NCBI Taxonomy" id="1419277"/>
    <lineage>
        <taxon>Bacteria</taxon>
        <taxon>Pseudomonadati</taxon>
        <taxon>Pseudomonadota</taxon>
        <taxon>Alphaproteobacteria</taxon>
        <taxon>Hyphomicrobiales</taxon>
        <taxon>Nitrobacteraceae</taxon>
        <taxon>Bradyrhizobium</taxon>
    </lineage>
</organism>
<dbReference type="Gene3D" id="3.40.630.30">
    <property type="match status" value="1"/>
</dbReference>
<feature type="domain" description="N-acetyltransferase" evidence="1">
    <location>
        <begin position="18"/>
        <end position="165"/>
    </location>
</feature>
<evidence type="ECO:0000313" key="2">
    <source>
        <dbReference type="EMBL" id="SDD32834.1"/>
    </source>
</evidence>
<sequence>MIEQQVRGGWENRARLFATTTPHEREALAFLLPLSADYPGFEDWYLTRVVPGLRSRTRQLVRIERDGKLIGVGIGKKDETESKICTVRIADSHFGRGLGLRVFDALLDWLGTDRPHLTVSERKLPAFERIFQYYRFQMTSAYTGLYVRGAVELAYNELESFSTAPSKLSAPLASARANGILKCVA</sequence>
<name>A0A1G6TVA8_9BRAD</name>
<dbReference type="EMBL" id="FMZW01000010">
    <property type="protein sequence ID" value="SDD32834.1"/>
    <property type="molecule type" value="Genomic_DNA"/>
</dbReference>
<dbReference type="Proteomes" id="UP000199245">
    <property type="component" value="Unassembled WGS sequence"/>
</dbReference>
<dbReference type="CDD" id="cd04301">
    <property type="entry name" value="NAT_SF"/>
    <property type="match status" value="1"/>
</dbReference>
<evidence type="ECO:0000313" key="3">
    <source>
        <dbReference type="Proteomes" id="UP000199245"/>
    </source>
</evidence>
<dbReference type="GO" id="GO:0016747">
    <property type="term" value="F:acyltransferase activity, transferring groups other than amino-acyl groups"/>
    <property type="evidence" value="ECO:0007669"/>
    <property type="project" value="InterPro"/>
</dbReference>
<gene>
    <name evidence="2" type="ORF">SAMN05216337_101017</name>
</gene>
<dbReference type="Pfam" id="PF00583">
    <property type="entry name" value="Acetyltransf_1"/>
    <property type="match status" value="1"/>
</dbReference>
<dbReference type="SUPFAM" id="SSF55729">
    <property type="entry name" value="Acyl-CoA N-acyltransferases (Nat)"/>
    <property type="match status" value="1"/>
</dbReference>
<evidence type="ECO:0000259" key="1">
    <source>
        <dbReference type="PROSITE" id="PS51186"/>
    </source>
</evidence>
<reference evidence="2 3" key="1">
    <citation type="submission" date="2016-10" db="EMBL/GenBank/DDBJ databases">
        <authorList>
            <person name="de Groot N.N."/>
        </authorList>
    </citation>
    <scope>NUCLEOTIDE SEQUENCE [LARGE SCALE GENOMIC DNA]</scope>
    <source>
        <strain evidence="2 3">R5</strain>
    </source>
</reference>
<dbReference type="InterPro" id="IPR000182">
    <property type="entry name" value="GNAT_dom"/>
</dbReference>